<name>A0ACC7LIF7_9FLAO</name>
<evidence type="ECO:0000313" key="1">
    <source>
        <dbReference type="EMBL" id="MFH6603334.1"/>
    </source>
</evidence>
<evidence type="ECO:0000313" key="2">
    <source>
        <dbReference type="Proteomes" id="UP001595191"/>
    </source>
</evidence>
<dbReference type="Proteomes" id="UP001595191">
    <property type="component" value="Unassembled WGS sequence"/>
</dbReference>
<sequence>MEKIYVLLKWLVFGLLFIISIHFLALLVKITKYLVFNNIGKKFLLSIDLGQNLSDSWFIFICMLVSFVLIYLLYYLIKLSKQLPFLKDEDLFSNRNLILLFSTGKVILAISFLFFMLEIFLEFLSSIDTKTFVKENLSGRIWIGIGIIFKSLYQWIPLCLFGVIILMLAELIKKGSLFKKENDLTI</sequence>
<reference evidence="1" key="1">
    <citation type="submission" date="2024-09" db="EMBL/GenBank/DDBJ databases">
        <authorList>
            <person name="Liu J."/>
        </authorList>
    </citation>
    <scope>NUCLEOTIDE SEQUENCE</scope>
    <source>
        <strain evidence="1">NBU2967</strain>
    </source>
</reference>
<organism evidence="1 2">
    <name type="scientific">Meishania litoralis</name>
    <dbReference type="NCBI Taxonomy" id="3434685"/>
    <lineage>
        <taxon>Bacteria</taxon>
        <taxon>Pseudomonadati</taxon>
        <taxon>Bacteroidota</taxon>
        <taxon>Flavobacteriia</taxon>
        <taxon>Flavobacteriales</taxon>
        <taxon>Flavobacteriaceae</taxon>
        <taxon>Meishania</taxon>
    </lineage>
</organism>
<dbReference type="EMBL" id="JBHFPV010000001">
    <property type="protein sequence ID" value="MFH6603334.1"/>
    <property type="molecule type" value="Genomic_DNA"/>
</dbReference>
<gene>
    <name evidence="1" type="ORF">ACEZ3G_07595</name>
</gene>
<accession>A0ACC7LIF7</accession>
<comment type="caution">
    <text evidence="1">The sequence shown here is derived from an EMBL/GenBank/DDBJ whole genome shotgun (WGS) entry which is preliminary data.</text>
</comment>
<keyword evidence="2" id="KW-1185">Reference proteome</keyword>
<proteinExistence type="predicted"/>
<protein>
    <submittedName>
        <fullName evidence="1">DUF2975 domain-containing protein</fullName>
    </submittedName>
</protein>